<dbReference type="Pfam" id="PF08212">
    <property type="entry name" value="Lipocalin_2"/>
    <property type="match status" value="1"/>
</dbReference>
<keyword evidence="2" id="KW-0449">Lipoprotein</keyword>
<dbReference type="EMBL" id="JBEGDD010000001">
    <property type="protein sequence ID" value="MEQ7154063.1"/>
    <property type="molecule type" value="Genomic_DNA"/>
</dbReference>
<feature type="domain" description="Lipocalin/cytosolic fatty-acid binding" evidence="3">
    <location>
        <begin position="39"/>
        <end position="179"/>
    </location>
</feature>
<reference evidence="4 5" key="1">
    <citation type="submission" date="2024-06" db="EMBL/GenBank/DDBJ databases">
        <title>Brevundimonas sp. C11.</title>
        <authorList>
            <person name="Maltman C."/>
        </authorList>
    </citation>
    <scope>NUCLEOTIDE SEQUENCE [LARGE SCALE GENOMIC DNA]</scope>
    <source>
        <strain evidence="4 5">C11</strain>
    </source>
</reference>
<evidence type="ECO:0000313" key="4">
    <source>
        <dbReference type="EMBL" id="MEQ7154063.1"/>
    </source>
</evidence>
<evidence type="ECO:0000313" key="5">
    <source>
        <dbReference type="Proteomes" id="UP001445732"/>
    </source>
</evidence>
<keyword evidence="2" id="KW-0732">Signal</keyword>
<dbReference type="PIRSF" id="PIRSF036893">
    <property type="entry name" value="Lipocalin_ApoD"/>
    <property type="match status" value="1"/>
</dbReference>
<dbReference type="CDD" id="cd19438">
    <property type="entry name" value="lipocalin_Blc-like"/>
    <property type="match status" value="1"/>
</dbReference>
<organism evidence="4 5">
    <name type="scientific">Brevundimonas aurifodinae</name>
    <dbReference type="NCBI Taxonomy" id="1508312"/>
    <lineage>
        <taxon>Bacteria</taxon>
        <taxon>Pseudomonadati</taxon>
        <taxon>Pseudomonadota</taxon>
        <taxon>Alphaproteobacteria</taxon>
        <taxon>Caulobacterales</taxon>
        <taxon>Caulobacteraceae</taxon>
        <taxon>Brevundimonas</taxon>
    </lineage>
</organism>
<keyword evidence="2" id="KW-0998">Cell outer membrane</keyword>
<dbReference type="InterPro" id="IPR012674">
    <property type="entry name" value="Calycin"/>
</dbReference>
<feature type="chain" id="PRO_5045017768" description="Outer membrane lipoprotein Blc" evidence="2">
    <location>
        <begin position="28"/>
        <end position="183"/>
    </location>
</feature>
<protein>
    <recommendedName>
        <fullName evidence="2">Outer membrane lipoprotein Blc</fullName>
    </recommendedName>
</protein>
<dbReference type="Gene3D" id="2.40.128.20">
    <property type="match status" value="1"/>
</dbReference>
<comment type="caution">
    <text evidence="4">The sequence shown here is derived from an EMBL/GenBank/DDBJ whole genome shotgun (WGS) entry which is preliminary data.</text>
</comment>
<keyword evidence="2" id="KW-0446">Lipid-binding</keyword>
<comment type="subcellular location">
    <subcellularLocation>
        <location evidence="2">Cell outer membrane</location>
    </subcellularLocation>
</comment>
<sequence length="183" mass="20067">MIFARLTAAVFVAVSLGLGACATSIPADQVRAPQPTRPIDLDRFYSGRWLEVARLPMGITDGCVAAATDYVIVSATRVDLRDTCRQGGVDGKERAVGAAGVILDPGFNAKLRAPYFGGFVTWEYWVLDRADDYSWFISADPRFEKLWIYTRTPPSPAELAALVERARALGYDVSRLEFPETAS</sequence>
<dbReference type="PANTHER" id="PTHR10612">
    <property type="entry name" value="APOLIPOPROTEIN D"/>
    <property type="match status" value="1"/>
</dbReference>
<proteinExistence type="inferred from homology"/>
<dbReference type="Proteomes" id="UP001445732">
    <property type="component" value="Unassembled WGS sequence"/>
</dbReference>
<dbReference type="InterPro" id="IPR000566">
    <property type="entry name" value="Lipocln_cytosolic_FA-bd_dom"/>
</dbReference>
<dbReference type="SUPFAM" id="SSF50814">
    <property type="entry name" value="Lipocalins"/>
    <property type="match status" value="1"/>
</dbReference>
<comment type="similarity">
    <text evidence="1 2">Belongs to the calycin superfamily. Lipocalin family.</text>
</comment>
<dbReference type="PANTHER" id="PTHR10612:SF34">
    <property type="entry name" value="APOLIPOPROTEIN D"/>
    <property type="match status" value="1"/>
</dbReference>
<evidence type="ECO:0000259" key="3">
    <source>
        <dbReference type="Pfam" id="PF08212"/>
    </source>
</evidence>
<comment type="function">
    <text evidence="2">Involved in the storage or transport of lipids necessary for membrane maintenance under stressful conditions. Displays a binding preference for lysophospholipids.</text>
</comment>
<dbReference type="PROSITE" id="PS51257">
    <property type="entry name" value="PROKAR_LIPOPROTEIN"/>
    <property type="match status" value="1"/>
</dbReference>
<dbReference type="InterPro" id="IPR022271">
    <property type="entry name" value="Lipocalin_ApoD"/>
</dbReference>
<comment type="subunit">
    <text evidence="2">Homodimer.</text>
</comment>
<evidence type="ECO:0000256" key="1">
    <source>
        <dbReference type="ARBA" id="ARBA00006889"/>
    </source>
</evidence>
<keyword evidence="5" id="KW-1185">Reference proteome</keyword>
<keyword evidence="2" id="KW-0472">Membrane</keyword>
<gene>
    <name evidence="4" type="ORF">ABN401_02420</name>
</gene>
<feature type="signal peptide" evidence="2">
    <location>
        <begin position="1"/>
        <end position="27"/>
    </location>
</feature>
<evidence type="ECO:0000256" key="2">
    <source>
        <dbReference type="PIRNR" id="PIRNR036893"/>
    </source>
</evidence>
<accession>A0ABV1NJN5</accession>
<name>A0ABV1NJN5_9CAUL</name>
<dbReference type="InterPro" id="IPR047202">
    <property type="entry name" value="Lipocalin_Blc-like_dom"/>
</dbReference>
<dbReference type="RefSeq" id="WP_349683218.1">
    <property type="nucleotide sequence ID" value="NZ_JBEGDD010000001.1"/>
</dbReference>